<keyword evidence="5 7" id="KW-0067">ATP-binding</keyword>
<dbReference type="InterPro" id="IPR050763">
    <property type="entry name" value="ABC_transporter_ATP-binding"/>
</dbReference>
<dbReference type="GO" id="GO:0005524">
    <property type="term" value="F:ATP binding"/>
    <property type="evidence" value="ECO:0007669"/>
    <property type="project" value="UniProtKB-KW"/>
</dbReference>
<dbReference type="PANTHER" id="PTHR42711:SF5">
    <property type="entry name" value="ABC TRANSPORTER ATP-BINDING PROTEIN NATA"/>
    <property type="match status" value="1"/>
</dbReference>
<sequence length="330" mass="35513">MNRGSSPARPGSPPPPPVIRVSGLSKAYGSLQALREVNFTVRRGEILAYLGPNGAGKTTTIRILSGLLDRDAGEVEISGRDVAVEPVTVKRLIGVVPDTSNLYPELSCRRNLEYLGELYGLSRSLRRARAAALLDLFSLGDRASAPFGALSHGLKRRLTIAAALVHDPEVLFLDEPTTGLDVPSARALRDLIRDINRQGKTVFLTTHNLQEAEALCQQVVILIKGRVAAWGTPAAIRERVSRLRLLEVTFSGAVNAAQVRQACPAILSLTASHQGWRLEFADTHSALAQLLAFCESAGLRLEEVSASGVSLEEAFLEILQENLSEPGDAS</sequence>
<dbReference type="InterPro" id="IPR027417">
    <property type="entry name" value="P-loop_NTPase"/>
</dbReference>
<dbReference type="InterPro" id="IPR003439">
    <property type="entry name" value="ABC_transporter-like_ATP-bd"/>
</dbReference>
<gene>
    <name evidence="7" type="ORF">ENW96_09285</name>
</gene>
<proteinExistence type="inferred from homology"/>
<dbReference type="SUPFAM" id="SSF52540">
    <property type="entry name" value="P-loop containing nucleoside triphosphate hydrolases"/>
    <property type="match status" value="1"/>
</dbReference>
<protein>
    <submittedName>
        <fullName evidence="7">ABC transporter ATP-binding protein</fullName>
    </submittedName>
</protein>
<dbReference type="AlphaFoldDB" id="A0A7C3V3V6"/>
<dbReference type="InterPro" id="IPR003593">
    <property type="entry name" value="AAA+_ATPase"/>
</dbReference>
<evidence type="ECO:0000256" key="4">
    <source>
        <dbReference type="ARBA" id="ARBA00022741"/>
    </source>
</evidence>
<organism evidence="7">
    <name type="scientific">Desulfobacca acetoxidans</name>
    <dbReference type="NCBI Taxonomy" id="60893"/>
    <lineage>
        <taxon>Bacteria</taxon>
        <taxon>Pseudomonadati</taxon>
        <taxon>Thermodesulfobacteriota</taxon>
        <taxon>Desulfobaccia</taxon>
        <taxon>Desulfobaccales</taxon>
        <taxon>Desulfobaccaceae</taxon>
        <taxon>Desulfobacca</taxon>
    </lineage>
</organism>
<keyword evidence="4" id="KW-0547">Nucleotide-binding</keyword>
<name>A0A7C3V3V6_9BACT</name>
<dbReference type="Pfam" id="PF00005">
    <property type="entry name" value="ABC_tran"/>
    <property type="match status" value="1"/>
</dbReference>
<evidence type="ECO:0000256" key="5">
    <source>
        <dbReference type="ARBA" id="ARBA00022840"/>
    </source>
</evidence>
<feature type="domain" description="ABC transporter" evidence="6">
    <location>
        <begin position="19"/>
        <end position="249"/>
    </location>
</feature>
<evidence type="ECO:0000256" key="2">
    <source>
        <dbReference type="ARBA" id="ARBA00022448"/>
    </source>
</evidence>
<evidence type="ECO:0000256" key="1">
    <source>
        <dbReference type="ARBA" id="ARBA00005417"/>
    </source>
</evidence>
<evidence type="ECO:0000256" key="3">
    <source>
        <dbReference type="ARBA" id="ARBA00022458"/>
    </source>
</evidence>
<dbReference type="GO" id="GO:0016887">
    <property type="term" value="F:ATP hydrolysis activity"/>
    <property type="evidence" value="ECO:0007669"/>
    <property type="project" value="InterPro"/>
</dbReference>
<comment type="caution">
    <text evidence="7">The sequence shown here is derived from an EMBL/GenBank/DDBJ whole genome shotgun (WGS) entry which is preliminary data.</text>
</comment>
<dbReference type="SMART" id="SM00382">
    <property type="entry name" value="AAA"/>
    <property type="match status" value="1"/>
</dbReference>
<dbReference type="EMBL" id="DTMF01000227">
    <property type="protein sequence ID" value="HGF34562.1"/>
    <property type="molecule type" value="Genomic_DNA"/>
</dbReference>
<accession>A0A7C3V3V6</accession>
<dbReference type="PROSITE" id="PS50893">
    <property type="entry name" value="ABC_TRANSPORTER_2"/>
    <property type="match status" value="1"/>
</dbReference>
<evidence type="ECO:0000259" key="6">
    <source>
        <dbReference type="PROSITE" id="PS50893"/>
    </source>
</evidence>
<evidence type="ECO:0000313" key="7">
    <source>
        <dbReference type="EMBL" id="HGF34562.1"/>
    </source>
</evidence>
<keyword evidence="3" id="KW-0536">Nodulation</keyword>
<keyword evidence="2" id="KW-0813">Transport</keyword>
<reference evidence="7" key="1">
    <citation type="journal article" date="2020" name="mSystems">
        <title>Genome- and Community-Level Interaction Insights into Carbon Utilization and Element Cycling Functions of Hydrothermarchaeota in Hydrothermal Sediment.</title>
        <authorList>
            <person name="Zhou Z."/>
            <person name="Liu Y."/>
            <person name="Xu W."/>
            <person name="Pan J."/>
            <person name="Luo Z.H."/>
            <person name="Li M."/>
        </authorList>
    </citation>
    <scope>NUCLEOTIDE SEQUENCE [LARGE SCALE GENOMIC DNA]</scope>
    <source>
        <strain evidence="7">SpSt-897</strain>
    </source>
</reference>
<comment type="similarity">
    <text evidence="1">Belongs to the ABC transporter superfamily.</text>
</comment>
<dbReference type="PANTHER" id="PTHR42711">
    <property type="entry name" value="ABC TRANSPORTER ATP-BINDING PROTEIN"/>
    <property type="match status" value="1"/>
</dbReference>
<dbReference type="CDD" id="cd03230">
    <property type="entry name" value="ABC_DR_subfamily_A"/>
    <property type="match status" value="1"/>
</dbReference>
<dbReference type="Gene3D" id="3.40.50.300">
    <property type="entry name" value="P-loop containing nucleotide triphosphate hydrolases"/>
    <property type="match status" value="1"/>
</dbReference>